<dbReference type="PROSITE" id="PS51199">
    <property type="entry name" value="SF4_HELICASE"/>
    <property type="match status" value="1"/>
</dbReference>
<dbReference type="InterPro" id="IPR007694">
    <property type="entry name" value="DNA_helicase_DnaB-like_C"/>
</dbReference>
<dbReference type="GO" id="GO:0003697">
    <property type="term" value="F:single-stranded DNA binding"/>
    <property type="evidence" value="ECO:0007669"/>
    <property type="project" value="InterPro"/>
</dbReference>
<accession>A0A1W1YYB2</accession>
<evidence type="ECO:0000313" key="2">
    <source>
        <dbReference type="EMBL" id="SMC41180.1"/>
    </source>
</evidence>
<evidence type="ECO:0000259" key="1">
    <source>
        <dbReference type="PROSITE" id="PS51199"/>
    </source>
</evidence>
<reference evidence="2 3" key="1">
    <citation type="submission" date="2017-04" db="EMBL/GenBank/DDBJ databases">
        <authorList>
            <person name="Afonso C.L."/>
            <person name="Miller P.J."/>
            <person name="Scott M.A."/>
            <person name="Spackman E."/>
            <person name="Goraichik I."/>
            <person name="Dimitrov K.M."/>
            <person name="Suarez D.L."/>
            <person name="Swayne D.E."/>
        </authorList>
    </citation>
    <scope>NUCLEOTIDE SEQUENCE [LARGE SCALE GENOMIC DNA]</scope>
    <source>
        <strain evidence="2 3">DSM 12816</strain>
    </source>
</reference>
<dbReference type="EMBL" id="FWXW01000001">
    <property type="protein sequence ID" value="SMC41180.1"/>
    <property type="molecule type" value="Genomic_DNA"/>
</dbReference>
<dbReference type="Gene3D" id="3.40.50.300">
    <property type="entry name" value="P-loop containing nucleotide triphosphate hydrolases"/>
    <property type="match status" value="1"/>
</dbReference>
<dbReference type="PANTHER" id="PTHR12873:SF0">
    <property type="entry name" value="TWINKLE MTDNA HELICASE"/>
    <property type="match status" value="1"/>
</dbReference>
<name>A0A1W1YYB2_9FIRM</name>
<dbReference type="STRING" id="1122930.SAMN02745168_0779"/>
<dbReference type="InterPro" id="IPR027032">
    <property type="entry name" value="Twinkle-like"/>
</dbReference>
<dbReference type="PANTHER" id="PTHR12873">
    <property type="entry name" value="T7-LIKE MITOCHONDRIAL DNA HELICASE"/>
    <property type="match status" value="1"/>
</dbReference>
<feature type="domain" description="SF4 helicase" evidence="1">
    <location>
        <begin position="145"/>
        <end position="411"/>
    </location>
</feature>
<dbReference type="GO" id="GO:0006260">
    <property type="term" value="P:DNA replication"/>
    <property type="evidence" value="ECO:0007669"/>
    <property type="project" value="InterPro"/>
</dbReference>
<dbReference type="RefSeq" id="WP_084233388.1">
    <property type="nucleotide sequence ID" value="NZ_FWXW01000001.1"/>
</dbReference>
<dbReference type="InterPro" id="IPR027417">
    <property type="entry name" value="P-loop_NTPase"/>
</dbReference>
<evidence type="ECO:0000313" key="3">
    <source>
        <dbReference type="Proteomes" id="UP000192790"/>
    </source>
</evidence>
<dbReference type="SUPFAM" id="SSF52540">
    <property type="entry name" value="P-loop containing nucleoside triphosphate hydrolases"/>
    <property type="match status" value="1"/>
</dbReference>
<protein>
    <submittedName>
        <fullName evidence="2">Twinkle protein</fullName>
    </submittedName>
</protein>
<gene>
    <name evidence="2" type="ORF">SAMN02745168_0779</name>
</gene>
<dbReference type="AlphaFoldDB" id="A0A1W1YYB2"/>
<organism evidence="2 3">
    <name type="scientific">Papillibacter cinnamivorans DSM 12816</name>
    <dbReference type="NCBI Taxonomy" id="1122930"/>
    <lineage>
        <taxon>Bacteria</taxon>
        <taxon>Bacillati</taxon>
        <taxon>Bacillota</taxon>
        <taxon>Clostridia</taxon>
        <taxon>Eubacteriales</taxon>
        <taxon>Oscillospiraceae</taxon>
        <taxon>Papillibacter</taxon>
    </lineage>
</organism>
<dbReference type="OrthoDB" id="1634483at2"/>
<sequence length="430" mass="49013">MYEEYSEYLFFEERFITTKNGCLYFFEDPDSAMVGTASCILNCVSLQEDQCGFSALSKCEDFIRQFQFVMLVPNDEESRKQFVGGVRGQITYLPLFVAGGDYKGCKTVRDLYDKHGMHAIESLIYHSKELPAYGLLNISEVTPIDVTRMPRVLTGIRELDKVTGGSLMGDVSIWTGKRGDGKSTLVSQIIIEAVDQGKRACAYSGELKAERFKDWLYLQAAGPNHITSKRDAESDRELYFIDAHTRHQLDEWFDKRLFLYDLSINSAHDADSILRIFEYANKRYGCSVFLVDNIMTARFASSSDSSFYREQSNFVGRLVEFANRFNSHVHIVAHPRKGEIRDGDDVSGISDITNRAANVFKLERLSEDQATKQGCDSVLSVMKNRAYGDRASVGLCFEPKSRRFFKAFTGNPDKKYGWEFVEQQKFEELT</sequence>
<proteinExistence type="predicted"/>
<dbReference type="Proteomes" id="UP000192790">
    <property type="component" value="Unassembled WGS sequence"/>
</dbReference>
<dbReference type="Pfam" id="PF13481">
    <property type="entry name" value="AAA_25"/>
    <property type="match status" value="1"/>
</dbReference>
<dbReference type="GO" id="GO:0043139">
    <property type="term" value="F:5'-3' DNA helicase activity"/>
    <property type="evidence" value="ECO:0007669"/>
    <property type="project" value="InterPro"/>
</dbReference>
<keyword evidence="3" id="KW-1185">Reference proteome</keyword>
<dbReference type="GO" id="GO:0005524">
    <property type="term" value="F:ATP binding"/>
    <property type="evidence" value="ECO:0007669"/>
    <property type="project" value="InterPro"/>
</dbReference>